<dbReference type="EMBL" id="JACEEZ010020695">
    <property type="protein sequence ID" value="KAG0714250.1"/>
    <property type="molecule type" value="Genomic_DNA"/>
</dbReference>
<comment type="caution">
    <text evidence="1">The sequence shown here is derived from an EMBL/GenBank/DDBJ whole genome shotgun (WGS) entry which is preliminary data.</text>
</comment>
<keyword evidence="2" id="KW-1185">Reference proteome</keyword>
<reference evidence="1" key="1">
    <citation type="submission" date="2020-07" db="EMBL/GenBank/DDBJ databases">
        <title>The High-quality genome of the commercially important snow crab, Chionoecetes opilio.</title>
        <authorList>
            <person name="Jeong J.-H."/>
            <person name="Ryu S."/>
        </authorList>
    </citation>
    <scope>NUCLEOTIDE SEQUENCE</scope>
    <source>
        <strain evidence="1">MADBK_172401_WGS</strain>
        <tissue evidence="1">Digestive gland</tissue>
    </source>
</reference>
<evidence type="ECO:0000313" key="2">
    <source>
        <dbReference type="Proteomes" id="UP000770661"/>
    </source>
</evidence>
<organism evidence="1 2">
    <name type="scientific">Chionoecetes opilio</name>
    <name type="common">Atlantic snow crab</name>
    <name type="synonym">Cancer opilio</name>
    <dbReference type="NCBI Taxonomy" id="41210"/>
    <lineage>
        <taxon>Eukaryota</taxon>
        <taxon>Metazoa</taxon>
        <taxon>Ecdysozoa</taxon>
        <taxon>Arthropoda</taxon>
        <taxon>Crustacea</taxon>
        <taxon>Multicrustacea</taxon>
        <taxon>Malacostraca</taxon>
        <taxon>Eumalacostraca</taxon>
        <taxon>Eucarida</taxon>
        <taxon>Decapoda</taxon>
        <taxon>Pleocyemata</taxon>
        <taxon>Brachyura</taxon>
        <taxon>Eubrachyura</taxon>
        <taxon>Majoidea</taxon>
        <taxon>Majidae</taxon>
        <taxon>Chionoecetes</taxon>
    </lineage>
</organism>
<name>A0A8J4XUM9_CHIOP</name>
<dbReference type="PANTHER" id="PTHR46113:SF1">
    <property type="entry name" value="PEPTIDASE M17 LEUCYL AMINOPEPTIDASE N-TERMINAL DOMAIN-CONTAINING PROTEIN"/>
    <property type="match status" value="1"/>
</dbReference>
<dbReference type="PANTHER" id="PTHR46113">
    <property type="entry name" value="SNAC DOMAIN-CONTAINING PROTEIN"/>
    <property type="match status" value="1"/>
</dbReference>
<sequence length="381" mass="42921">MAVMAYSSGIQKILAVPKLSEGKAEPTAVVIGEVLTEWNLKDCIVAVCFDTTAVNTGGKSGVSLRLEMMLDKPLLYFACRHHVLEILLDKVFSSLFQEQSNGTEVSLFLDFRNMWPQIDKTKYSTAMNDETIMLRVQPCSVSRVRYIVQDGWRGPFALKIRIFLYQFEQLRRKCSYIRGPSRNTNFREKLTDFCVFIVRYYVRAWFSTTLAAASPCLDLPQGTSIIKELASHINQAIRDAGTKVFSSHLWYLSEVTVGPALFDEEVSIMEKLEMVHSISTVKGLVEPSPRLYLNPEDVVSKNLSEFSTSTTKKLLQHLEIDSSFLGTDSVTWATTEAYTRGKERVTKLLVTNDVAERGVAAVHKEWQDQARGSATGNDSNR</sequence>
<accession>A0A8J4XUM9</accession>
<dbReference type="Proteomes" id="UP000770661">
    <property type="component" value="Unassembled WGS sequence"/>
</dbReference>
<gene>
    <name evidence="1" type="ORF">GWK47_014489</name>
</gene>
<protein>
    <submittedName>
        <fullName evidence="1">Uncharacterized protein</fullName>
    </submittedName>
</protein>
<evidence type="ECO:0000313" key="1">
    <source>
        <dbReference type="EMBL" id="KAG0714250.1"/>
    </source>
</evidence>
<proteinExistence type="predicted"/>
<dbReference type="AlphaFoldDB" id="A0A8J4XUM9"/>